<name>A0A2T3NPU2_9GAMM</name>
<dbReference type="AlphaFoldDB" id="A0A2T3NPU2"/>
<evidence type="ECO:0000313" key="2">
    <source>
        <dbReference type="Proteomes" id="UP000241771"/>
    </source>
</evidence>
<proteinExistence type="predicted"/>
<reference evidence="1 2" key="1">
    <citation type="submission" date="2018-01" db="EMBL/GenBank/DDBJ databases">
        <title>Whole genome sequencing of Histamine producing bacteria.</title>
        <authorList>
            <person name="Butler K."/>
        </authorList>
    </citation>
    <scope>NUCLEOTIDE SEQUENCE [LARGE SCALE GENOMIC DNA]</scope>
    <source>
        <strain evidence="1 2">DSM 100436</strain>
    </source>
</reference>
<sequence>MTDEVIPIARMNSINKLIHFVIALDAIHLPGIRMNHRKQHCYIITMLKYQPQIQQLHQYRPKLLTINTTAKNKLRCNVCTLKHSSFGYLRSHGMPNFKGRHFNRKIILSAAEFLVLK</sequence>
<dbReference type="Proteomes" id="UP000241771">
    <property type="component" value="Unassembled WGS sequence"/>
</dbReference>
<comment type="caution">
    <text evidence="1">The sequence shown here is derived from an EMBL/GenBank/DDBJ whole genome shotgun (WGS) entry which is preliminary data.</text>
</comment>
<evidence type="ECO:0000313" key="1">
    <source>
        <dbReference type="EMBL" id="PSW18227.1"/>
    </source>
</evidence>
<protein>
    <submittedName>
        <fullName evidence="1">Uncharacterized protein</fullName>
    </submittedName>
</protein>
<accession>A0A2T3NPU2</accession>
<dbReference type="EMBL" id="PYMA01000012">
    <property type="protein sequence ID" value="PSW18227.1"/>
    <property type="molecule type" value="Genomic_DNA"/>
</dbReference>
<organism evidence="1 2">
    <name type="scientific">Photobacterium sanctipauli</name>
    <dbReference type="NCBI Taxonomy" id="1342794"/>
    <lineage>
        <taxon>Bacteria</taxon>
        <taxon>Pseudomonadati</taxon>
        <taxon>Pseudomonadota</taxon>
        <taxon>Gammaproteobacteria</taxon>
        <taxon>Vibrionales</taxon>
        <taxon>Vibrionaceae</taxon>
        <taxon>Photobacterium</taxon>
    </lineage>
</organism>
<gene>
    <name evidence="1" type="ORF">C9I98_17775</name>
</gene>
<keyword evidence="2" id="KW-1185">Reference proteome</keyword>